<feature type="region of interest" description="Disordered" evidence="1">
    <location>
        <begin position="255"/>
        <end position="334"/>
    </location>
</feature>
<reference evidence="2" key="1">
    <citation type="submission" date="2020-07" db="EMBL/GenBank/DDBJ databases">
        <title>Genome sequence and genetic diversity analysis of an under-domesticated orphan crop, white fonio (Digitaria exilis).</title>
        <authorList>
            <person name="Bennetzen J.L."/>
            <person name="Chen S."/>
            <person name="Ma X."/>
            <person name="Wang X."/>
            <person name="Yssel A.E.J."/>
            <person name="Chaluvadi S.R."/>
            <person name="Johnson M."/>
            <person name="Gangashetty P."/>
            <person name="Hamidou F."/>
            <person name="Sanogo M.D."/>
            <person name="Zwaenepoel A."/>
            <person name="Wallace J."/>
            <person name="Van De Peer Y."/>
            <person name="Van Deynze A."/>
        </authorList>
    </citation>
    <scope>NUCLEOTIDE SEQUENCE</scope>
    <source>
        <tissue evidence="2">Leaves</tissue>
    </source>
</reference>
<feature type="compositionally biased region" description="Low complexity" evidence="1">
    <location>
        <begin position="286"/>
        <end position="298"/>
    </location>
</feature>
<keyword evidence="3" id="KW-1185">Reference proteome</keyword>
<gene>
    <name evidence="2" type="ORF">HU200_013571</name>
</gene>
<name>A0A835FDH1_9POAL</name>
<dbReference type="EMBL" id="JACEFO010001277">
    <property type="protein sequence ID" value="KAF8742691.1"/>
    <property type="molecule type" value="Genomic_DNA"/>
</dbReference>
<evidence type="ECO:0000256" key="1">
    <source>
        <dbReference type="SAM" id="MobiDB-lite"/>
    </source>
</evidence>
<dbReference type="AlphaFoldDB" id="A0A835FDH1"/>
<feature type="compositionally biased region" description="Low complexity" evidence="1">
    <location>
        <begin position="257"/>
        <end position="266"/>
    </location>
</feature>
<evidence type="ECO:0000313" key="2">
    <source>
        <dbReference type="EMBL" id="KAF8742691.1"/>
    </source>
</evidence>
<accession>A0A835FDH1</accession>
<sequence>MTNTGGGRGDQGSWEIGEPTRARALARLAGPWRGVARHTILLLPLLQTLPPHRRRCAHITDESTCLRHHCLFEILLGDTGAIRFLGSNRCVFTGVRFTILETPPPSNDYTCAASSSCTTPAHGLHCVNGSPCIEFVRPLRASPVEEHHEFGMVFLQLVTAQPIASGKDARVVIIGQHHGATHAARSALLSCRAAPGLNLAMINSLTCGESSEGTPPQPRRPGLRSADGSTTPSEWRATDGWEARERCARTRSLSCTPAASSSARAGPPAPAQPDLCRGWPAPSRKASGASAALLSMGTAGPGREKSPSSGPGASLEDSVAGPPGTPLITPFWSL</sequence>
<evidence type="ECO:0000313" key="3">
    <source>
        <dbReference type="Proteomes" id="UP000636709"/>
    </source>
</evidence>
<comment type="caution">
    <text evidence="2">The sequence shown here is derived from an EMBL/GenBank/DDBJ whole genome shotgun (WGS) entry which is preliminary data.</text>
</comment>
<feature type="region of interest" description="Disordered" evidence="1">
    <location>
        <begin position="208"/>
        <end position="243"/>
    </location>
</feature>
<organism evidence="2 3">
    <name type="scientific">Digitaria exilis</name>
    <dbReference type="NCBI Taxonomy" id="1010633"/>
    <lineage>
        <taxon>Eukaryota</taxon>
        <taxon>Viridiplantae</taxon>
        <taxon>Streptophyta</taxon>
        <taxon>Embryophyta</taxon>
        <taxon>Tracheophyta</taxon>
        <taxon>Spermatophyta</taxon>
        <taxon>Magnoliopsida</taxon>
        <taxon>Liliopsida</taxon>
        <taxon>Poales</taxon>
        <taxon>Poaceae</taxon>
        <taxon>PACMAD clade</taxon>
        <taxon>Panicoideae</taxon>
        <taxon>Panicodae</taxon>
        <taxon>Paniceae</taxon>
        <taxon>Anthephorinae</taxon>
        <taxon>Digitaria</taxon>
    </lineage>
</organism>
<dbReference type="Proteomes" id="UP000636709">
    <property type="component" value="Unassembled WGS sequence"/>
</dbReference>
<proteinExistence type="predicted"/>
<protein>
    <submittedName>
        <fullName evidence="2">Uncharacterized protein</fullName>
    </submittedName>
</protein>